<dbReference type="Gene3D" id="2.20.25.240">
    <property type="match status" value="1"/>
</dbReference>
<accession>A0A816NWJ8</accession>
<dbReference type="EMBL" id="CAJNRG010001915">
    <property type="protein sequence ID" value="CAF2040891.1"/>
    <property type="molecule type" value="Genomic_DNA"/>
</dbReference>
<sequence>MDMYFTTTIRNALVLNYKGFQYTLKREHKDSNEWRRRTRPCTTSLSLCRDNKSILREPGVHICIPHSSEELIVEATVARMKKEPLTKLY</sequence>
<organism evidence="1 2">
    <name type="scientific">Rotaria magnacalcarata</name>
    <dbReference type="NCBI Taxonomy" id="392030"/>
    <lineage>
        <taxon>Eukaryota</taxon>
        <taxon>Metazoa</taxon>
        <taxon>Spiralia</taxon>
        <taxon>Gnathifera</taxon>
        <taxon>Rotifera</taxon>
        <taxon>Eurotatoria</taxon>
        <taxon>Bdelloidea</taxon>
        <taxon>Philodinida</taxon>
        <taxon>Philodinidae</taxon>
        <taxon>Rotaria</taxon>
    </lineage>
</organism>
<evidence type="ECO:0000313" key="1">
    <source>
        <dbReference type="EMBL" id="CAF2040891.1"/>
    </source>
</evidence>
<name>A0A816NWJ8_9BILA</name>
<protein>
    <submittedName>
        <fullName evidence="1">Uncharacterized protein</fullName>
    </submittedName>
</protein>
<dbReference type="Proteomes" id="UP000663887">
    <property type="component" value="Unassembled WGS sequence"/>
</dbReference>
<comment type="caution">
    <text evidence="1">The sequence shown here is derived from an EMBL/GenBank/DDBJ whole genome shotgun (WGS) entry which is preliminary data.</text>
</comment>
<reference evidence="1" key="1">
    <citation type="submission" date="2021-02" db="EMBL/GenBank/DDBJ databases">
        <authorList>
            <person name="Nowell W R."/>
        </authorList>
    </citation>
    <scope>NUCLEOTIDE SEQUENCE</scope>
</reference>
<dbReference type="AlphaFoldDB" id="A0A816NWJ8"/>
<gene>
    <name evidence="1" type="ORF">XDN619_LOCUS6640</name>
</gene>
<evidence type="ECO:0000313" key="2">
    <source>
        <dbReference type="Proteomes" id="UP000663887"/>
    </source>
</evidence>
<proteinExistence type="predicted"/>